<sequence length="231" mass="27084">MLNSEDEKNYREYFRTTLYQLAKDQTILSDKEKFKIIVHFLDIIYKDGDFRHYYSDIYSIITSIDKDPSKGNLEILSQNISYIKDHLDDKLCENTKNSIRKLYDHANLDIARINYIKALQDRNLSREQEIISLQNKLNTKHEELSGSFEKMENDIKDLYANILTLMGIFVAVFAFIAVNSNITFELTQSNQADIFWGIVEINVFVAICIIVLLFTLKLFIIKPLKKGRRCF</sequence>
<dbReference type="AlphaFoldDB" id="A0A9D2LA19"/>
<organism evidence="3 4">
    <name type="scientific">Candidatus Enterocloster faecavium</name>
    <dbReference type="NCBI Taxonomy" id="2838560"/>
    <lineage>
        <taxon>Bacteria</taxon>
        <taxon>Bacillati</taxon>
        <taxon>Bacillota</taxon>
        <taxon>Clostridia</taxon>
        <taxon>Lachnospirales</taxon>
        <taxon>Lachnospiraceae</taxon>
        <taxon>Enterocloster</taxon>
    </lineage>
</organism>
<evidence type="ECO:0000313" key="3">
    <source>
        <dbReference type="EMBL" id="HJB08626.1"/>
    </source>
</evidence>
<keyword evidence="2" id="KW-0472">Membrane</keyword>
<evidence type="ECO:0000256" key="1">
    <source>
        <dbReference type="SAM" id="Coils"/>
    </source>
</evidence>
<reference evidence="3" key="1">
    <citation type="journal article" date="2021" name="PeerJ">
        <title>Extensive microbial diversity within the chicken gut microbiome revealed by metagenomics and culture.</title>
        <authorList>
            <person name="Gilroy R."/>
            <person name="Ravi A."/>
            <person name="Getino M."/>
            <person name="Pursley I."/>
            <person name="Horton D.L."/>
            <person name="Alikhan N.F."/>
            <person name="Baker D."/>
            <person name="Gharbi K."/>
            <person name="Hall N."/>
            <person name="Watson M."/>
            <person name="Adriaenssens E.M."/>
            <person name="Foster-Nyarko E."/>
            <person name="Jarju S."/>
            <person name="Secka A."/>
            <person name="Antonio M."/>
            <person name="Oren A."/>
            <person name="Chaudhuri R.R."/>
            <person name="La Ragione R."/>
            <person name="Hildebrand F."/>
            <person name="Pallen M.J."/>
        </authorList>
    </citation>
    <scope>NUCLEOTIDE SEQUENCE</scope>
    <source>
        <strain evidence="3">CHK188-4685</strain>
    </source>
</reference>
<gene>
    <name evidence="3" type="ORF">H9716_12325</name>
</gene>
<dbReference type="EMBL" id="DWYS01000145">
    <property type="protein sequence ID" value="HJB08626.1"/>
    <property type="molecule type" value="Genomic_DNA"/>
</dbReference>
<name>A0A9D2LA19_9FIRM</name>
<keyword evidence="2" id="KW-0812">Transmembrane</keyword>
<evidence type="ECO:0000256" key="2">
    <source>
        <dbReference type="SAM" id="Phobius"/>
    </source>
</evidence>
<proteinExistence type="predicted"/>
<keyword evidence="2" id="KW-1133">Transmembrane helix</keyword>
<protein>
    <submittedName>
        <fullName evidence="3">Uncharacterized protein</fullName>
    </submittedName>
</protein>
<keyword evidence="1" id="KW-0175">Coiled coil</keyword>
<comment type="caution">
    <text evidence="3">The sequence shown here is derived from an EMBL/GenBank/DDBJ whole genome shotgun (WGS) entry which is preliminary data.</text>
</comment>
<accession>A0A9D2LA19</accession>
<evidence type="ECO:0000313" key="4">
    <source>
        <dbReference type="Proteomes" id="UP000886804"/>
    </source>
</evidence>
<dbReference type="Proteomes" id="UP000886804">
    <property type="component" value="Unassembled WGS sequence"/>
</dbReference>
<reference evidence="3" key="2">
    <citation type="submission" date="2021-04" db="EMBL/GenBank/DDBJ databases">
        <authorList>
            <person name="Gilroy R."/>
        </authorList>
    </citation>
    <scope>NUCLEOTIDE SEQUENCE</scope>
    <source>
        <strain evidence="3">CHK188-4685</strain>
    </source>
</reference>
<feature type="transmembrane region" description="Helical" evidence="2">
    <location>
        <begin position="194"/>
        <end position="219"/>
    </location>
</feature>
<feature type="transmembrane region" description="Helical" evidence="2">
    <location>
        <begin position="158"/>
        <end position="182"/>
    </location>
</feature>
<feature type="coiled-coil region" evidence="1">
    <location>
        <begin position="116"/>
        <end position="161"/>
    </location>
</feature>